<dbReference type="AlphaFoldDB" id="A0A2R5GKW9"/>
<sequence length="205" mass="21519">MSETKAPEETPAAAAAAAEAPAAEAKAPEATKGTKRVAAAEAGDEGALSPELEALKKRICEELEESNAFLVQLILEQVGLEDGEKLLAKTHEVVKSEEGIKTADGERRKTPGGVYFHLARDQLGAGKFNVLTHRVRKQRRLDKKSAEEAAKPAEEAAKPAEETAKPAEEAAKPAEDETKPAAAEEAAADAAAGATASKDEEEKKA</sequence>
<feature type="compositionally biased region" description="Low complexity" evidence="1">
    <location>
        <begin position="180"/>
        <end position="196"/>
    </location>
</feature>
<evidence type="ECO:0000313" key="3">
    <source>
        <dbReference type="EMBL" id="GBG28514.1"/>
    </source>
</evidence>
<dbReference type="Pfam" id="PF10258">
    <property type="entry name" value="PHAX_RNA-bd"/>
    <property type="match status" value="1"/>
</dbReference>
<dbReference type="Proteomes" id="UP000241890">
    <property type="component" value="Unassembled WGS sequence"/>
</dbReference>
<keyword evidence="4" id="KW-1185">Reference proteome</keyword>
<dbReference type="OrthoDB" id="20573at2759"/>
<evidence type="ECO:0000259" key="2">
    <source>
        <dbReference type="Pfam" id="PF10258"/>
    </source>
</evidence>
<feature type="region of interest" description="Disordered" evidence="1">
    <location>
        <begin position="134"/>
        <end position="205"/>
    </location>
</feature>
<feature type="domain" description="Phosphorylated adapter RNA export protein RNA-binding" evidence="2">
    <location>
        <begin position="57"/>
        <end position="121"/>
    </location>
</feature>
<feature type="region of interest" description="Disordered" evidence="1">
    <location>
        <begin position="1"/>
        <end position="50"/>
    </location>
</feature>
<accession>A0A2R5GKW9</accession>
<protein>
    <recommendedName>
        <fullName evidence="2">Phosphorylated adapter RNA export protein RNA-binding domain-containing protein</fullName>
    </recommendedName>
</protein>
<organism evidence="3 4">
    <name type="scientific">Hondaea fermentalgiana</name>
    <dbReference type="NCBI Taxonomy" id="2315210"/>
    <lineage>
        <taxon>Eukaryota</taxon>
        <taxon>Sar</taxon>
        <taxon>Stramenopiles</taxon>
        <taxon>Bigyra</taxon>
        <taxon>Labyrinthulomycetes</taxon>
        <taxon>Thraustochytrida</taxon>
        <taxon>Thraustochytriidae</taxon>
        <taxon>Hondaea</taxon>
    </lineage>
</organism>
<comment type="caution">
    <text evidence="3">The sequence shown here is derived from an EMBL/GenBank/DDBJ whole genome shotgun (WGS) entry which is preliminary data.</text>
</comment>
<proteinExistence type="predicted"/>
<name>A0A2R5GKW9_9STRA</name>
<dbReference type="Gene3D" id="1.10.10.1440">
    <property type="entry name" value="PHAX RNA-binding domain"/>
    <property type="match status" value="1"/>
</dbReference>
<dbReference type="InterPro" id="IPR019385">
    <property type="entry name" value="PHAX_RNA-binding_domain"/>
</dbReference>
<reference evidence="3 4" key="1">
    <citation type="submission" date="2017-12" db="EMBL/GenBank/DDBJ databases">
        <title>Sequencing, de novo assembly and annotation of complete genome of a new Thraustochytrid species, strain FCC1311.</title>
        <authorList>
            <person name="Sedici K."/>
            <person name="Godart F."/>
            <person name="Aiese Cigliano R."/>
            <person name="Sanseverino W."/>
            <person name="Barakat M."/>
            <person name="Ortet P."/>
            <person name="Marechal E."/>
            <person name="Cagnac O."/>
            <person name="Amato A."/>
        </authorList>
    </citation>
    <scope>NUCLEOTIDE SEQUENCE [LARGE SCALE GENOMIC DNA]</scope>
</reference>
<gene>
    <name evidence="3" type="ORF">FCC1311_047372</name>
</gene>
<feature type="compositionally biased region" description="Low complexity" evidence="1">
    <location>
        <begin position="9"/>
        <end position="31"/>
    </location>
</feature>
<evidence type="ECO:0000256" key="1">
    <source>
        <dbReference type="SAM" id="MobiDB-lite"/>
    </source>
</evidence>
<dbReference type="EMBL" id="BEYU01000042">
    <property type="protein sequence ID" value="GBG28514.1"/>
    <property type="molecule type" value="Genomic_DNA"/>
</dbReference>
<dbReference type="InterPro" id="IPR038092">
    <property type="entry name" value="PHAX_RNA-binding_sf"/>
</dbReference>
<dbReference type="InParanoid" id="A0A2R5GKW9"/>
<feature type="compositionally biased region" description="Basic and acidic residues" evidence="1">
    <location>
        <begin position="143"/>
        <end position="179"/>
    </location>
</feature>
<evidence type="ECO:0000313" key="4">
    <source>
        <dbReference type="Proteomes" id="UP000241890"/>
    </source>
</evidence>